<dbReference type="OrthoDB" id="77607at2759"/>
<keyword evidence="4" id="KW-1185">Reference proteome</keyword>
<proteinExistence type="predicted"/>
<keyword evidence="1" id="KW-0175">Coiled coil</keyword>
<organism evidence="3 4">
    <name type="scientific">Thraustotheca clavata</name>
    <dbReference type="NCBI Taxonomy" id="74557"/>
    <lineage>
        <taxon>Eukaryota</taxon>
        <taxon>Sar</taxon>
        <taxon>Stramenopiles</taxon>
        <taxon>Oomycota</taxon>
        <taxon>Saprolegniomycetes</taxon>
        <taxon>Saprolegniales</taxon>
        <taxon>Achlyaceae</taxon>
        <taxon>Thraustotheca</taxon>
    </lineage>
</organism>
<feature type="domain" description="ZNF380 coiled-coil" evidence="2">
    <location>
        <begin position="8"/>
        <end position="83"/>
    </location>
</feature>
<sequence length="152" mass="17735">MSNKRKALPVGFFDDALADAKARKIDIEEQVKKVQEKEWADFQSFVASVETTERQDDQSKADEALEEEGLEKLKQMEYLDRVRKALVRASRKENGQEEKKEEVEIEIAVKEDDEEESVDQALAKGLQARMNRKKIEDNNSDDDLLNWRARRY</sequence>
<accession>A0A1W0AB45</accession>
<dbReference type="Proteomes" id="UP000243217">
    <property type="component" value="Unassembled WGS sequence"/>
</dbReference>
<dbReference type="Pfam" id="PF23406">
    <property type="entry name" value="ZNF380_CC"/>
    <property type="match status" value="1"/>
</dbReference>
<dbReference type="EMBL" id="JNBS01000234">
    <property type="protein sequence ID" value="OQS07506.1"/>
    <property type="molecule type" value="Genomic_DNA"/>
</dbReference>
<gene>
    <name evidence="3" type="ORF">THRCLA_20142</name>
</gene>
<feature type="coiled-coil region" evidence="1">
    <location>
        <begin position="86"/>
        <end position="113"/>
    </location>
</feature>
<dbReference type="AlphaFoldDB" id="A0A1W0AB45"/>
<evidence type="ECO:0000313" key="4">
    <source>
        <dbReference type="Proteomes" id="UP000243217"/>
    </source>
</evidence>
<evidence type="ECO:0000313" key="3">
    <source>
        <dbReference type="EMBL" id="OQS07506.1"/>
    </source>
</evidence>
<reference evidence="3 4" key="1">
    <citation type="journal article" date="2014" name="Genome Biol. Evol.">
        <title>The secreted proteins of Achlya hypogyna and Thraustotheca clavata identify the ancestral oomycete secretome and reveal gene acquisitions by horizontal gene transfer.</title>
        <authorList>
            <person name="Misner I."/>
            <person name="Blouin N."/>
            <person name="Leonard G."/>
            <person name="Richards T.A."/>
            <person name="Lane C.E."/>
        </authorList>
    </citation>
    <scope>NUCLEOTIDE SEQUENCE [LARGE SCALE GENOMIC DNA]</scope>
    <source>
        <strain evidence="3 4">ATCC 34112</strain>
    </source>
</reference>
<name>A0A1W0AB45_9STRA</name>
<dbReference type="InterPro" id="IPR059039">
    <property type="entry name" value="ZNF380_CC"/>
</dbReference>
<comment type="caution">
    <text evidence="3">The sequence shown here is derived from an EMBL/GenBank/DDBJ whole genome shotgun (WGS) entry which is preliminary data.</text>
</comment>
<protein>
    <recommendedName>
        <fullName evidence="2">ZNF380 coiled-coil domain-containing protein</fullName>
    </recommendedName>
</protein>
<evidence type="ECO:0000259" key="2">
    <source>
        <dbReference type="Pfam" id="PF23406"/>
    </source>
</evidence>
<evidence type="ECO:0000256" key="1">
    <source>
        <dbReference type="SAM" id="Coils"/>
    </source>
</evidence>